<dbReference type="PRINTS" id="PR00344">
    <property type="entry name" value="BCTRLSENSOR"/>
</dbReference>
<evidence type="ECO:0000256" key="1">
    <source>
        <dbReference type="ARBA" id="ARBA00000085"/>
    </source>
</evidence>
<dbReference type="InterPro" id="IPR036097">
    <property type="entry name" value="HisK_dim/P_sf"/>
</dbReference>
<evidence type="ECO:0000313" key="14">
    <source>
        <dbReference type="EMBL" id="QBB72127.1"/>
    </source>
</evidence>
<dbReference type="GO" id="GO:0000155">
    <property type="term" value="F:phosphorelay sensor kinase activity"/>
    <property type="evidence" value="ECO:0007669"/>
    <property type="project" value="InterPro"/>
</dbReference>
<protein>
    <recommendedName>
        <fullName evidence="3">histidine kinase</fullName>
        <ecNumber evidence="3">2.7.13.3</ecNumber>
    </recommendedName>
</protein>
<comment type="catalytic activity">
    <reaction evidence="1">
        <text>ATP + protein L-histidine = ADP + protein N-phospho-L-histidine.</text>
        <dbReference type="EC" id="2.7.13.3"/>
    </reaction>
</comment>
<dbReference type="InterPro" id="IPR036890">
    <property type="entry name" value="HATPase_C_sf"/>
</dbReference>
<dbReference type="SUPFAM" id="SSF47384">
    <property type="entry name" value="Homodimeric domain of signal transducing histidine kinase"/>
    <property type="match status" value="1"/>
</dbReference>
<dbReference type="AlphaFoldDB" id="A0A411HNR5"/>
<dbReference type="SMART" id="SM00387">
    <property type="entry name" value="HATPase_c"/>
    <property type="match status" value="1"/>
</dbReference>
<keyword evidence="4" id="KW-0597">Phosphoprotein</keyword>
<name>A0A411HNR5_9GAMM</name>
<dbReference type="EC" id="2.7.13.3" evidence="3"/>
<keyword evidence="10 11" id="KW-0472">Membrane</keyword>
<dbReference type="EMBL" id="CP035704">
    <property type="protein sequence ID" value="QBB72127.1"/>
    <property type="molecule type" value="Genomic_DNA"/>
</dbReference>
<dbReference type="InterPro" id="IPR003660">
    <property type="entry name" value="HAMP_dom"/>
</dbReference>
<evidence type="ECO:0000256" key="9">
    <source>
        <dbReference type="ARBA" id="ARBA00023012"/>
    </source>
</evidence>
<dbReference type="InterPro" id="IPR003661">
    <property type="entry name" value="HisK_dim/P_dom"/>
</dbReference>
<feature type="transmembrane region" description="Helical" evidence="11">
    <location>
        <begin position="172"/>
        <end position="194"/>
    </location>
</feature>
<keyword evidence="5" id="KW-0808">Transferase</keyword>
<evidence type="ECO:0000256" key="2">
    <source>
        <dbReference type="ARBA" id="ARBA00004370"/>
    </source>
</evidence>
<dbReference type="KEGG" id="xbc:ELE36_18125"/>
<dbReference type="OrthoDB" id="9804645at2"/>
<evidence type="ECO:0000259" key="13">
    <source>
        <dbReference type="PROSITE" id="PS50885"/>
    </source>
</evidence>
<accession>A0A411HNR5</accession>
<dbReference type="InterPro" id="IPR003594">
    <property type="entry name" value="HATPase_dom"/>
</dbReference>
<evidence type="ECO:0000313" key="15">
    <source>
        <dbReference type="Proteomes" id="UP000291562"/>
    </source>
</evidence>
<dbReference type="PANTHER" id="PTHR45436">
    <property type="entry name" value="SENSOR HISTIDINE KINASE YKOH"/>
    <property type="match status" value="1"/>
</dbReference>
<dbReference type="Gene3D" id="1.10.287.130">
    <property type="match status" value="1"/>
</dbReference>
<dbReference type="InterPro" id="IPR050428">
    <property type="entry name" value="TCS_sensor_his_kinase"/>
</dbReference>
<gene>
    <name evidence="14" type="ORF">ELE36_18125</name>
</gene>
<keyword evidence="15" id="KW-1185">Reference proteome</keyword>
<dbReference type="Pfam" id="PF00512">
    <property type="entry name" value="HisKA"/>
    <property type="match status" value="1"/>
</dbReference>
<evidence type="ECO:0000256" key="7">
    <source>
        <dbReference type="ARBA" id="ARBA00022777"/>
    </source>
</evidence>
<dbReference type="InterPro" id="IPR004358">
    <property type="entry name" value="Sig_transdc_His_kin-like_C"/>
</dbReference>
<keyword evidence="6 11" id="KW-0812">Transmembrane</keyword>
<feature type="domain" description="Histidine kinase" evidence="12">
    <location>
        <begin position="247"/>
        <end position="461"/>
    </location>
</feature>
<dbReference type="SMART" id="SM00388">
    <property type="entry name" value="HisKA"/>
    <property type="match status" value="1"/>
</dbReference>
<sequence length="463" mass="50613">MKPSDSAHIGTVRRRLLWLLLPPLSLLLVAGVLLDYRMGAAPVREAYDQALADAALAVSSYVRIEPGTSVIHAELPDEAIDMLRNGRHDDMFYAVFGVDGSYISGDRDLPLAAVGTRNPSFMDATFHARAVRLATYRSTTAAGSVTVVVAETKLKRDHATTRLLTGVVLTDLLQLGAIMLLVFIGVAAGLRPLLRLRDEIETRSPRELRALDETLVPGEVRPLVRALNQLFATVREAALAQQQFLANAAHQLRTPLAGLRAQLDLLAREAPSPADKEKLLRLLDSCRRLAHTANQLLALARADPAANLPEQFQHVDLRRLIETCVTDQLDRALAKNIDLGVETMPTTIMGSAWLLRELLANLTDNALKYTPADGRITLRCDTDVQRRAFLEIEDDGPGIPESERANVLQRFYRMQASSGDGCGLGLAIVDEIARLHQAELILSSGENGIGTRIRVVFSATKSP</sequence>
<keyword evidence="8 11" id="KW-1133">Transmembrane helix</keyword>
<dbReference type="InterPro" id="IPR013727">
    <property type="entry name" value="2CSK_N"/>
</dbReference>
<feature type="domain" description="HAMP" evidence="13">
    <location>
        <begin position="187"/>
        <end position="239"/>
    </location>
</feature>
<dbReference type="SUPFAM" id="SSF55874">
    <property type="entry name" value="ATPase domain of HSP90 chaperone/DNA topoisomerase II/histidine kinase"/>
    <property type="match status" value="1"/>
</dbReference>
<dbReference type="Pfam" id="PF08521">
    <property type="entry name" value="2CSK_N"/>
    <property type="match status" value="1"/>
</dbReference>
<evidence type="ECO:0000256" key="11">
    <source>
        <dbReference type="SAM" id="Phobius"/>
    </source>
</evidence>
<dbReference type="PROSITE" id="PS50109">
    <property type="entry name" value="HIS_KIN"/>
    <property type="match status" value="1"/>
</dbReference>
<dbReference type="CDD" id="cd00082">
    <property type="entry name" value="HisKA"/>
    <property type="match status" value="1"/>
</dbReference>
<keyword evidence="7 14" id="KW-0418">Kinase</keyword>
<evidence type="ECO:0000256" key="8">
    <source>
        <dbReference type="ARBA" id="ARBA00022989"/>
    </source>
</evidence>
<comment type="subcellular location">
    <subcellularLocation>
        <location evidence="2">Membrane</location>
    </subcellularLocation>
</comment>
<feature type="transmembrane region" description="Helical" evidence="11">
    <location>
        <begin position="16"/>
        <end position="34"/>
    </location>
</feature>
<dbReference type="GO" id="GO:0016020">
    <property type="term" value="C:membrane"/>
    <property type="evidence" value="ECO:0007669"/>
    <property type="project" value="UniProtKB-SubCell"/>
</dbReference>
<evidence type="ECO:0000256" key="5">
    <source>
        <dbReference type="ARBA" id="ARBA00022679"/>
    </source>
</evidence>
<dbReference type="Proteomes" id="UP000291562">
    <property type="component" value="Chromosome"/>
</dbReference>
<dbReference type="Pfam" id="PF02518">
    <property type="entry name" value="HATPase_c"/>
    <property type="match status" value="1"/>
</dbReference>
<reference evidence="14 15" key="1">
    <citation type="submission" date="2019-01" db="EMBL/GenBank/DDBJ databases">
        <title>Pseudolysobacter antarctica gen. nov., sp. nov., isolated from Fildes Peninsula, Antarctica.</title>
        <authorList>
            <person name="Wei Z."/>
            <person name="Peng F."/>
        </authorList>
    </citation>
    <scope>NUCLEOTIDE SEQUENCE [LARGE SCALE GENOMIC DNA]</scope>
    <source>
        <strain evidence="14 15">AQ6-296</strain>
    </source>
</reference>
<evidence type="ECO:0000256" key="4">
    <source>
        <dbReference type="ARBA" id="ARBA00022553"/>
    </source>
</evidence>
<dbReference type="InterPro" id="IPR005467">
    <property type="entry name" value="His_kinase_dom"/>
</dbReference>
<evidence type="ECO:0000259" key="12">
    <source>
        <dbReference type="PROSITE" id="PS50109"/>
    </source>
</evidence>
<dbReference type="RefSeq" id="WP_129835795.1">
    <property type="nucleotide sequence ID" value="NZ_CP035704.1"/>
</dbReference>
<evidence type="ECO:0000256" key="10">
    <source>
        <dbReference type="ARBA" id="ARBA00023136"/>
    </source>
</evidence>
<organism evidence="14 15">
    <name type="scientific">Pseudolysobacter antarcticus</name>
    <dbReference type="NCBI Taxonomy" id="2511995"/>
    <lineage>
        <taxon>Bacteria</taxon>
        <taxon>Pseudomonadati</taxon>
        <taxon>Pseudomonadota</taxon>
        <taxon>Gammaproteobacteria</taxon>
        <taxon>Lysobacterales</taxon>
        <taxon>Rhodanobacteraceae</taxon>
        <taxon>Pseudolysobacter</taxon>
    </lineage>
</organism>
<dbReference type="PROSITE" id="PS50885">
    <property type="entry name" value="HAMP"/>
    <property type="match status" value="1"/>
</dbReference>
<proteinExistence type="predicted"/>
<evidence type="ECO:0000256" key="3">
    <source>
        <dbReference type="ARBA" id="ARBA00012438"/>
    </source>
</evidence>
<dbReference type="Gene3D" id="3.30.565.10">
    <property type="entry name" value="Histidine kinase-like ATPase, C-terminal domain"/>
    <property type="match status" value="1"/>
</dbReference>
<dbReference type="PANTHER" id="PTHR45436:SF5">
    <property type="entry name" value="SENSOR HISTIDINE KINASE TRCS"/>
    <property type="match status" value="1"/>
</dbReference>
<keyword evidence="9" id="KW-0902">Two-component regulatory system</keyword>
<evidence type="ECO:0000256" key="6">
    <source>
        <dbReference type="ARBA" id="ARBA00022692"/>
    </source>
</evidence>